<organism evidence="1 2">
    <name type="scientific">Methanolapillus ohkumae</name>
    <dbReference type="NCBI Taxonomy" id="3028298"/>
    <lineage>
        <taxon>Archaea</taxon>
        <taxon>Methanobacteriati</taxon>
        <taxon>Methanobacteriota</taxon>
        <taxon>Stenosarchaea group</taxon>
        <taxon>Methanomicrobia</taxon>
        <taxon>Methanosarcinales</taxon>
        <taxon>Methanosarcinaceae</taxon>
        <taxon>Methanolapillus</taxon>
    </lineage>
</organism>
<sequence length="224" mass="25091">MSDDFSQSWQKLNQIRSLPSPPESAAISFLIFILSSPDENELVQTAAVHALIRFEDSSSSPLLSLFDETSDTAIQSRISFVLSRFKSVPSSFIEKNICHPNSFVRKNCVYGAGQIQNQIQNPTQILVSSLIQKLTVILYEDPDPTISFEAAETLFRLNPDPSFFNRILQKRVPDIHVLNKIIEISGEIGDLSTAEVLKSYLSDPDDRIVGTTCLSIQKIQMKKK</sequence>
<evidence type="ECO:0000313" key="2">
    <source>
        <dbReference type="Proteomes" id="UP001304970"/>
    </source>
</evidence>
<evidence type="ECO:0008006" key="3">
    <source>
        <dbReference type="Google" id="ProtNLM"/>
    </source>
</evidence>
<dbReference type="InterPro" id="IPR016024">
    <property type="entry name" value="ARM-type_fold"/>
</dbReference>
<dbReference type="AlphaFoldDB" id="A0AA96V4H7"/>
<gene>
    <name evidence="1" type="ORF">MsAm2_01880</name>
</gene>
<dbReference type="SUPFAM" id="SSF48371">
    <property type="entry name" value="ARM repeat"/>
    <property type="match status" value="1"/>
</dbReference>
<dbReference type="RefSeq" id="WP_338097957.1">
    <property type="nucleotide sequence ID" value="NZ_CP131061.1"/>
</dbReference>
<name>A0AA96V4H7_9EURY</name>
<accession>A0AA96V4H7</accession>
<dbReference type="EMBL" id="CP131061">
    <property type="protein sequence ID" value="WNY26427.1"/>
    <property type="molecule type" value="Genomic_DNA"/>
</dbReference>
<dbReference type="Proteomes" id="UP001304970">
    <property type="component" value="Chromosome"/>
</dbReference>
<dbReference type="Gene3D" id="1.25.10.10">
    <property type="entry name" value="Leucine-rich Repeat Variant"/>
    <property type="match status" value="1"/>
</dbReference>
<evidence type="ECO:0000313" key="1">
    <source>
        <dbReference type="EMBL" id="WNY26427.1"/>
    </source>
</evidence>
<proteinExistence type="predicted"/>
<reference evidence="1 2" key="1">
    <citation type="submission" date="2023-07" db="EMBL/GenBank/DDBJ databases">
        <title>Closed genome sequence of Methanosarcinaceae archaeon Am2.</title>
        <authorList>
            <person name="Poehlein A."/>
            <person name="Protasov E."/>
            <person name="Platt K."/>
            <person name="Reeh H."/>
            <person name="Daniel R."/>
            <person name="Brune A."/>
        </authorList>
    </citation>
    <scope>NUCLEOTIDE SEQUENCE [LARGE SCALE GENOMIC DNA]</scope>
    <source>
        <strain evidence="1 2">Am2</strain>
    </source>
</reference>
<keyword evidence="2" id="KW-1185">Reference proteome</keyword>
<dbReference type="GeneID" id="89227588"/>
<protein>
    <recommendedName>
        <fullName evidence="3">HEAT repeat domain-containing protein</fullName>
    </recommendedName>
</protein>
<dbReference type="InterPro" id="IPR011989">
    <property type="entry name" value="ARM-like"/>
</dbReference>